<evidence type="ECO:0000313" key="2">
    <source>
        <dbReference type="Proteomes" id="UP000053617"/>
    </source>
</evidence>
<dbReference type="STRING" id="1442369.A0A0D2G3V0"/>
<dbReference type="EMBL" id="KN847475">
    <property type="protein sequence ID" value="KIX09302.1"/>
    <property type="molecule type" value="Genomic_DNA"/>
</dbReference>
<dbReference type="HOGENOM" id="CLU_024757_0_0_1"/>
<organism evidence="1 2">
    <name type="scientific">Rhinocladiella mackenziei CBS 650.93</name>
    <dbReference type="NCBI Taxonomy" id="1442369"/>
    <lineage>
        <taxon>Eukaryota</taxon>
        <taxon>Fungi</taxon>
        <taxon>Dikarya</taxon>
        <taxon>Ascomycota</taxon>
        <taxon>Pezizomycotina</taxon>
        <taxon>Eurotiomycetes</taxon>
        <taxon>Chaetothyriomycetidae</taxon>
        <taxon>Chaetothyriales</taxon>
        <taxon>Herpotrichiellaceae</taxon>
        <taxon>Rhinocladiella</taxon>
    </lineage>
</organism>
<dbReference type="Gene3D" id="1.10.150.50">
    <property type="entry name" value="Transcription Factor, Ets-1"/>
    <property type="match status" value="1"/>
</dbReference>
<protein>
    <submittedName>
        <fullName evidence="1">Uncharacterized protein</fullName>
    </submittedName>
</protein>
<gene>
    <name evidence="1" type="ORF">Z518_00381</name>
</gene>
<dbReference type="Proteomes" id="UP000053617">
    <property type="component" value="Unassembled WGS sequence"/>
</dbReference>
<reference evidence="1 2" key="1">
    <citation type="submission" date="2015-01" db="EMBL/GenBank/DDBJ databases">
        <title>The Genome Sequence of Rhinocladiella mackenzie CBS 650.93.</title>
        <authorList>
            <consortium name="The Broad Institute Genomics Platform"/>
            <person name="Cuomo C."/>
            <person name="de Hoog S."/>
            <person name="Gorbushina A."/>
            <person name="Stielow B."/>
            <person name="Teixiera M."/>
            <person name="Abouelleil A."/>
            <person name="Chapman S.B."/>
            <person name="Priest M."/>
            <person name="Young S.K."/>
            <person name="Wortman J."/>
            <person name="Nusbaum C."/>
            <person name="Birren B."/>
        </authorList>
    </citation>
    <scope>NUCLEOTIDE SEQUENCE [LARGE SCALE GENOMIC DNA]</scope>
    <source>
        <strain evidence="1 2">CBS 650.93</strain>
    </source>
</reference>
<dbReference type="OrthoDB" id="3171351at2759"/>
<sequence length="359" mass="41327">MNASNQEAGQGPKVIPTIQEVESWNDEQLLEWIQRTQPDLLRNYMDFLTFKAKRINGSTFLEYAEDPDIMETHLRVGVRIGLASLALEVILQCKKGGGNEDEMTQLAAEANKRRKAIKDMITQMNDSSGQHSNFVDPLPEAIDKLSDPTSNYTFDFPYIGTMPERFKEPGIAKGKWLYMGRRIFKSLLRRINNTQERYWLRGTQDLGRPHLLAALVCYLAAQNERVVYLPDCQALFDDPVPYVRTAMLFAWANDFTTQKTIMGLHTQDQIRIFLKSQKDVIFVVDQMNALESSGFGDGETARQLRRWVIGFTFSNKAIFNCLEDSTDDLEELNHQDPNRMVWVHPRFTATEITEWWEAA</sequence>
<keyword evidence="2" id="KW-1185">Reference proteome</keyword>
<dbReference type="InterPro" id="IPR013761">
    <property type="entry name" value="SAM/pointed_sf"/>
</dbReference>
<dbReference type="AlphaFoldDB" id="A0A0D2G3V0"/>
<evidence type="ECO:0000313" key="1">
    <source>
        <dbReference type="EMBL" id="KIX09302.1"/>
    </source>
</evidence>
<accession>A0A0D2G3V0</accession>
<proteinExistence type="predicted"/>
<dbReference type="RefSeq" id="XP_013276438.1">
    <property type="nucleotide sequence ID" value="XM_013420984.1"/>
</dbReference>
<name>A0A0D2G3V0_9EURO</name>
<dbReference type="VEuPathDB" id="FungiDB:Z518_00381"/>
<dbReference type="GeneID" id="25288452"/>